<evidence type="ECO:0000259" key="1">
    <source>
        <dbReference type="Pfam" id="PF13480"/>
    </source>
</evidence>
<dbReference type="SUPFAM" id="SSF55729">
    <property type="entry name" value="Acyl-CoA N-acyltransferases (Nat)"/>
    <property type="match status" value="1"/>
</dbReference>
<dbReference type="Pfam" id="PF13480">
    <property type="entry name" value="Acetyltransf_6"/>
    <property type="match status" value="1"/>
</dbReference>
<name>A0A1I3XK16_9HYPH</name>
<feature type="domain" description="BioF2-like acetyltransferase" evidence="1">
    <location>
        <begin position="203"/>
        <end position="348"/>
    </location>
</feature>
<sequence>MADTYCFKDHMSGETGSIGSQSGSTPVSVGAVTIATTVDEVEALRDRWRAIDVKDIDSDIDYFLTIVRCGGTTVRPYVVYIRREGGRDLLGISRIERVSLPLKFGYRKLVSPEFRAVVVTFGGIVGTRERADEELLLDYLQGPLDTGDADLLLLRNIDVNGTLYKAASARGSCLRRSHGREISGRWMARLPDTLDRFLEGRSSKTRQRLKGQDRKLLRDYAGRLRLHRFENIEEMAELCRDMERVASRTYQRGLGAGFLNSSFDRALLEETMRQGWHRTWMLYLDDVPVAFWTGTNYASNFAIGTPGFDPDYTKDSVGRFTMFRMVEDLCADPTVSMLDFGYGEADYKTAFGECQRYESTVLITSRRPFPIAVNLAASLFSIVNSQGRRLIKETEWGRRLKRMWRGRAAAGGNAERPGGI</sequence>
<dbReference type="RefSeq" id="WP_188130364.1">
    <property type="nucleotide sequence ID" value="NZ_BSPE01000008.1"/>
</dbReference>
<evidence type="ECO:0000313" key="3">
    <source>
        <dbReference type="Proteomes" id="UP000323300"/>
    </source>
</evidence>
<dbReference type="InterPro" id="IPR038740">
    <property type="entry name" value="BioF2-like_GNAT_dom"/>
</dbReference>
<reference evidence="2 3" key="1">
    <citation type="submission" date="2016-10" db="EMBL/GenBank/DDBJ databases">
        <authorList>
            <person name="Varghese N."/>
            <person name="Submissions S."/>
        </authorList>
    </citation>
    <scope>NUCLEOTIDE SEQUENCE [LARGE SCALE GENOMIC DNA]</scope>
    <source>
        <strain evidence="2 3">DSM 21822</strain>
    </source>
</reference>
<dbReference type="InterPro" id="IPR016181">
    <property type="entry name" value="Acyl_CoA_acyltransferase"/>
</dbReference>
<keyword evidence="2" id="KW-0808">Transferase</keyword>
<dbReference type="AlphaFoldDB" id="A0A1I3XK16"/>
<gene>
    <name evidence="2" type="ORF">SAMN04488498_103306</name>
</gene>
<keyword evidence="3" id="KW-1185">Reference proteome</keyword>
<dbReference type="GO" id="GO:0016740">
    <property type="term" value="F:transferase activity"/>
    <property type="evidence" value="ECO:0007669"/>
    <property type="project" value="UniProtKB-KW"/>
</dbReference>
<dbReference type="EMBL" id="FOSL01000003">
    <property type="protein sequence ID" value="SFK19820.1"/>
    <property type="molecule type" value="Genomic_DNA"/>
</dbReference>
<evidence type="ECO:0000313" key="2">
    <source>
        <dbReference type="EMBL" id="SFK19820.1"/>
    </source>
</evidence>
<proteinExistence type="predicted"/>
<accession>A0A1I3XK16</accession>
<dbReference type="Proteomes" id="UP000323300">
    <property type="component" value="Unassembled WGS sequence"/>
</dbReference>
<protein>
    <submittedName>
        <fullName evidence="2">Acetyltransferase involved in cellulose biosynthesis, CelD/BcsL family</fullName>
    </submittedName>
</protein>
<organism evidence="2 3">
    <name type="scientific">Neomesorhizobium albiziae</name>
    <dbReference type="NCBI Taxonomy" id="335020"/>
    <lineage>
        <taxon>Bacteria</taxon>
        <taxon>Pseudomonadati</taxon>
        <taxon>Pseudomonadota</taxon>
        <taxon>Alphaproteobacteria</taxon>
        <taxon>Hyphomicrobiales</taxon>
        <taxon>Phyllobacteriaceae</taxon>
        <taxon>Neomesorhizobium</taxon>
    </lineage>
</organism>